<evidence type="ECO:0000313" key="2">
    <source>
        <dbReference type="Proteomes" id="UP000297814"/>
    </source>
</evidence>
<organism evidence="1 2">
    <name type="scientific">Botrytis hyacinthi</name>
    <dbReference type="NCBI Taxonomy" id="278943"/>
    <lineage>
        <taxon>Eukaryota</taxon>
        <taxon>Fungi</taxon>
        <taxon>Dikarya</taxon>
        <taxon>Ascomycota</taxon>
        <taxon>Pezizomycotina</taxon>
        <taxon>Leotiomycetes</taxon>
        <taxon>Helotiales</taxon>
        <taxon>Sclerotiniaceae</taxon>
        <taxon>Botrytis</taxon>
    </lineage>
</organism>
<dbReference type="EMBL" id="PQXK01000168">
    <property type="protein sequence ID" value="TGO35159.1"/>
    <property type="molecule type" value="Genomic_DNA"/>
</dbReference>
<name>A0A4Z1GJ18_9HELO</name>
<comment type="caution">
    <text evidence="1">The sequence shown here is derived from an EMBL/GenBank/DDBJ whole genome shotgun (WGS) entry which is preliminary data.</text>
</comment>
<sequence length="104" mass="12378">MIHEFVNGFIPQGESYSEDSHVNNEERRGVIHTEAYRTQSRVYEETYEKFKQVYASELAEGQFALRLVLMDLRTFERMSFQFNQCYYADRGNQIGSERTDVIFK</sequence>
<proteinExistence type="predicted"/>
<gene>
    <name evidence="1" type="ORF">BHYA_0168g00150</name>
</gene>
<dbReference type="Proteomes" id="UP000297814">
    <property type="component" value="Unassembled WGS sequence"/>
</dbReference>
<protein>
    <submittedName>
        <fullName evidence="1">Uncharacterized protein</fullName>
    </submittedName>
</protein>
<evidence type="ECO:0000313" key="1">
    <source>
        <dbReference type="EMBL" id="TGO35159.1"/>
    </source>
</evidence>
<keyword evidence="2" id="KW-1185">Reference proteome</keyword>
<dbReference type="AlphaFoldDB" id="A0A4Z1GJ18"/>
<reference evidence="1 2" key="1">
    <citation type="submission" date="2017-12" db="EMBL/GenBank/DDBJ databases">
        <title>Comparative genomics of Botrytis spp.</title>
        <authorList>
            <person name="Valero-Jimenez C.A."/>
            <person name="Tapia P."/>
            <person name="Veloso J."/>
            <person name="Silva-Moreno E."/>
            <person name="Staats M."/>
            <person name="Valdes J.H."/>
            <person name="Van Kan J.A.L."/>
        </authorList>
    </citation>
    <scope>NUCLEOTIDE SEQUENCE [LARGE SCALE GENOMIC DNA]</scope>
    <source>
        <strain evidence="1 2">Bh0001</strain>
    </source>
</reference>
<accession>A0A4Z1GJ18</accession>